<reference evidence="1 2" key="1">
    <citation type="submission" date="2023-07" db="EMBL/GenBank/DDBJ databases">
        <title>Sequencing the genomes of 1000 actinobacteria strains.</title>
        <authorList>
            <person name="Klenk H.-P."/>
        </authorList>
    </citation>
    <scope>NUCLEOTIDE SEQUENCE [LARGE SCALE GENOMIC DNA]</scope>
    <source>
        <strain evidence="1 2">DSM 44388</strain>
    </source>
</reference>
<evidence type="ECO:0000313" key="2">
    <source>
        <dbReference type="Proteomes" id="UP001235712"/>
    </source>
</evidence>
<comment type="caution">
    <text evidence="1">The sequence shown here is derived from an EMBL/GenBank/DDBJ whole genome shotgun (WGS) entry which is preliminary data.</text>
</comment>
<protein>
    <recommendedName>
        <fullName evidence="3">SbsA Ig-like domain-containing protein</fullName>
    </recommendedName>
</protein>
<dbReference type="Proteomes" id="UP001235712">
    <property type="component" value="Unassembled WGS sequence"/>
</dbReference>
<accession>A0ABT9PAV3</accession>
<evidence type="ECO:0000313" key="1">
    <source>
        <dbReference type="EMBL" id="MDP9829823.1"/>
    </source>
</evidence>
<evidence type="ECO:0008006" key="3">
    <source>
        <dbReference type="Google" id="ProtNLM"/>
    </source>
</evidence>
<gene>
    <name evidence="1" type="ORF">J2S57_005572</name>
</gene>
<dbReference type="RefSeq" id="WP_307248378.1">
    <property type="nucleotide sequence ID" value="NZ_JAUSQZ010000001.1"/>
</dbReference>
<name>A0ABT9PAV3_9ACTN</name>
<organism evidence="1 2">
    <name type="scientific">Kineosporia succinea</name>
    <dbReference type="NCBI Taxonomy" id="84632"/>
    <lineage>
        <taxon>Bacteria</taxon>
        <taxon>Bacillati</taxon>
        <taxon>Actinomycetota</taxon>
        <taxon>Actinomycetes</taxon>
        <taxon>Kineosporiales</taxon>
        <taxon>Kineosporiaceae</taxon>
        <taxon>Kineosporia</taxon>
    </lineage>
</organism>
<keyword evidence="2" id="KW-1185">Reference proteome</keyword>
<dbReference type="EMBL" id="JAUSQZ010000001">
    <property type="protein sequence ID" value="MDP9829823.1"/>
    <property type="molecule type" value="Genomic_DNA"/>
</dbReference>
<sequence>MNTKSWQGISRGARAWGATVLVGALVLGAGTVALAAGGRGTSTTVLASVRQITRTYAQGPEVMEERGPMDAIGGVGGVDPLPVTVPRDASAYDALVTVTFRYRTTGHGPFWVDLFAGIRERGPGLTTRPSTPWPLAPTAAVESSSVQFVVPALKAAQTYYFAPTAGTRLPRASGTNRLSTNNVVLTVQLTPRAAR</sequence>
<proteinExistence type="predicted"/>